<keyword evidence="3" id="KW-1185">Reference proteome</keyword>
<reference evidence="2" key="1">
    <citation type="submission" date="2018-05" db="EMBL/GenBank/DDBJ databases">
        <title>Draft genome of Mucuna pruriens seed.</title>
        <authorList>
            <person name="Nnadi N.E."/>
            <person name="Vos R."/>
            <person name="Hasami M.H."/>
            <person name="Devisetty U.K."/>
            <person name="Aguiy J.C."/>
        </authorList>
    </citation>
    <scope>NUCLEOTIDE SEQUENCE [LARGE SCALE GENOMIC DNA]</scope>
    <source>
        <strain evidence="2">JCA_2017</strain>
    </source>
</reference>
<evidence type="ECO:0000256" key="1">
    <source>
        <dbReference type="SAM" id="MobiDB-lite"/>
    </source>
</evidence>
<evidence type="ECO:0000313" key="3">
    <source>
        <dbReference type="Proteomes" id="UP000257109"/>
    </source>
</evidence>
<organism evidence="2 3">
    <name type="scientific">Mucuna pruriens</name>
    <name type="common">Velvet bean</name>
    <name type="synonym">Dolichos pruriens</name>
    <dbReference type="NCBI Taxonomy" id="157652"/>
    <lineage>
        <taxon>Eukaryota</taxon>
        <taxon>Viridiplantae</taxon>
        <taxon>Streptophyta</taxon>
        <taxon>Embryophyta</taxon>
        <taxon>Tracheophyta</taxon>
        <taxon>Spermatophyta</taxon>
        <taxon>Magnoliopsida</taxon>
        <taxon>eudicotyledons</taxon>
        <taxon>Gunneridae</taxon>
        <taxon>Pentapetalae</taxon>
        <taxon>rosids</taxon>
        <taxon>fabids</taxon>
        <taxon>Fabales</taxon>
        <taxon>Fabaceae</taxon>
        <taxon>Papilionoideae</taxon>
        <taxon>50 kb inversion clade</taxon>
        <taxon>NPAAA clade</taxon>
        <taxon>indigoferoid/millettioid clade</taxon>
        <taxon>Phaseoleae</taxon>
        <taxon>Mucuna</taxon>
    </lineage>
</organism>
<accession>A0A371ECM8</accession>
<feature type="region of interest" description="Disordered" evidence="1">
    <location>
        <begin position="190"/>
        <end position="225"/>
    </location>
</feature>
<feature type="non-terminal residue" evidence="2">
    <location>
        <position position="1"/>
    </location>
</feature>
<evidence type="ECO:0000313" key="2">
    <source>
        <dbReference type="EMBL" id="RDX63766.1"/>
    </source>
</evidence>
<feature type="compositionally biased region" description="Polar residues" evidence="1">
    <location>
        <begin position="208"/>
        <end position="225"/>
    </location>
</feature>
<dbReference type="AlphaFoldDB" id="A0A371ECM8"/>
<feature type="non-terminal residue" evidence="2">
    <location>
        <position position="225"/>
    </location>
</feature>
<protein>
    <submittedName>
        <fullName evidence="2">Uncharacterized protein</fullName>
    </submittedName>
</protein>
<gene>
    <name evidence="2" type="ORF">CR513_57769</name>
</gene>
<proteinExistence type="predicted"/>
<dbReference type="EMBL" id="QJKJ01014724">
    <property type="protein sequence ID" value="RDX63766.1"/>
    <property type="molecule type" value="Genomic_DNA"/>
</dbReference>
<name>A0A371ECM8_MUCPR</name>
<comment type="caution">
    <text evidence="2">The sequence shown here is derived from an EMBL/GenBank/DDBJ whole genome shotgun (WGS) entry which is preliminary data.</text>
</comment>
<dbReference type="Proteomes" id="UP000257109">
    <property type="component" value="Unassembled WGS sequence"/>
</dbReference>
<sequence>MVTREGDYQIKGFPLRSVCVVGQEEGWWGAIMFCKIDLRFRYHQIIVKEGDVDMNMVEQGQSHQRSLKNMETTTVEIPMERGRLKKLQEEVQREISILKGRQDEEEEDIKHKEIEASQGPLTKGRLDKLQEEKSKALDPIAFLAFWTALWTTRFGQYLSLWTTPTFRRTLDQRTQSLVFGLRLFQGSRPESREYLGPKGASWPKRSTPDQNRYQWQKSLQQTRNN</sequence>